<reference evidence="1" key="1">
    <citation type="journal article" date="2021" name="New Phytol.">
        <title>Evolutionary innovations through gain and loss of genes in the ectomycorrhizal Boletales.</title>
        <authorList>
            <person name="Wu G."/>
            <person name="Miyauchi S."/>
            <person name="Morin E."/>
            <person name="Kuo A."/>
            <person name="Drula E."/>
            <person name="Varga T."/>
            <person name="Kohler A."/>
            <person name="Feng B."/>
            <person name="Cao Y."/>
            <person name="Lipzen A."/>
            <person name="Daum C."/>
            <person name="Hundley H."/>
            <person name="Pangilinan J."/>
            <person name="Johnson J."/>
            <person name="Barry K."/>
            <person name="LaButti K."/>
            <person name="Ng V."/>
            <person name="Ahrendt S."/>
            <person name="Min B."/>
            <person name="Choi I.G."/>
            <person name="Park H."/>
            <person name="Plett J.M."/>
            <person name="Magnuson J."/>
            <person name="Spatafora J.W."/>
            <person name="Nagy L.G."/>
            <person name="Henrissat B."/>
            <person name="Grigoriev I.V."/>
            <person name="Yang Z.L."/>
            <person name="Xu J."/>
            <person name="Martin F.M."/>
        </authorList>
    </citation>
    <scope>NUCLEOTIDE SEQUENCE</scope>
    <source>
        <strain evidence="1">ATCC 28755</strain>
    </source>
</reference>
<protein>
    <submittedName>
        <fullName evidence="1">Uncharacterized protein</fullName>
    </submittedName>
</protein>
<dbReference type="EMBL" id="MU269554">
    <property type="protein sequence ID" value="KAH7902773.1"/>
    <property type="molecule type" value="Genomic_DNA"/>
</dbReference>
<accession>A0ACB7ZR05</accession>
<name>A0ACB7ZR05_9AGAM</name>
<feature type="non-terminal residue" evidence="1">
    <location>
        <position position="295"/>
    </location>
</feature>
<organism evidence="1 2">
    <name type="scientific">Hygrophoropsis aurantiaca</name>
    <dbReference type="NCBI Taxonomy" id="72124"/>
    <lineage>
        <taxon>Eukaryota</taxon>
        <taxon>Fungi</taxon>
        <taxon>Dikarya</taxon>
        <taxon>Basidiomycota</taxon>
        <taxon>Agaricomycotina</taxon>
        <taxon>Agaricomycetes</taxon>
        <taxon>Agaricomycetidae</taxon>
        <taxon>Boletales</taxon>
        <taxon>Coniophorineae</taxon>
        <taxon>Hygrophoropsidaceae</taxon>
        <taxon>Hygrophoropsis</taxon>
    </lineage>
</organism>
<keyword evidence="2" id="KW-1185">Reference proteome</keyword>
<gene>
    <name evidence="1" type="ORF">BJ138DRAFT_279347</name>
</gene>
<evidence type="ECO:0000313" key="1">
    <source>
        <dbReference type="EMBL" id="KAH7902773.1"/>
    </source>
</evidence>
<proteinExistence type="predicted"/>
<comment type="caution">
    <text evidence="1">The sequence shown here is derived from an EMBL/GenBank/DDBJ whole genome shotgun (WGS) entry which is preliminary data.</text>
</comment>
<dbReference type="Proteomes" id="UP000790377">
    <property type="component" value="Unassembled WGS sequence"/>
</dbReference>
<evidence type="ECO:0000313" key="2">
    <source>
        <dbReference type="Proteomes" id="UP000790377"/>
    </source>
</evidence>
<sequence>MNTFPRINQHASTQVPYDVVEEIFLRCLTPLEWCGDPKDPNQHPPSTNVPILLSHVSKTWREIVHGMPALWTSVCMHNPTSRPEILQQILHYSKNRPLTVCIVMGGQDIDYSSDNGCIDLCTKELFCHSDRIRSFRMLTGYWARLWGKSVLVPPFPRLEEIKLGISLRTLYPERLAPLLNSPRLQKVTWLCEQLPEPLLQIGTQIKRLTFPDLACYSAQDTTALLQACPNLTYLDVRHKGPLRLPPDSSVDLRDLHTFRSGEIGLHLCIAPNLRHLTLTINVQNYGMIRLPQFLS</sequence>